<dbReference type="AlphaFoldDB" id="A0A7R9QKV2"/>
<evidence type="ECO:0000313" key="3">
    <source>
        <dbReference type="Proteomes" id="UP000759131"/>
    </source>
</evidence>
<feature type="compositionally biased region" description="Basic and acidic residues" evidence="1">
    <location>
        <begin position="105"/>
        <end position="119"/>
    </location>
</feature>
<feature type="compositionally biased region" description="Basic and acidic residues" evidence="1">
    <location>
        <begin position="35"/>
        <end position="45"/>
    </location>
</feature>
<dbReference type="EMBL" id="CAJPIZ010043869">
    <property type="protein sequence ID" value="CAG2122044.1"/>
    <property type="molecule type" value="Genomic_DNA"/>
</dbReference>
<organism evidence="2">
    <name type="scientific">Medioppia subpectinata</name>
    <dbReference type="NCBI Taxonomy" id="1979941"/>
    <lineage>
        <taxon>Eukaryota</taxon>
        <taxon>Metazoa</taxon>
        <taxon>Ecdysozoa</taxon>
        <taxon>Arthropoda</taxon>
        <taxon>Chelicerata</taxon>
        <taxon>Arachnida</taxon>
        <taxon>Acari</taxon>
        <taxon>Acariformes</taxon>
        <taxon>Sarcoptiformes</taxon>
        <taxon>Oribatida</taxon>
        <taxon>Brachypylina</taxon>
        <taxon>Oppioidea</taxon>
        <taxon>Oppiidae</taxon>
        <taxon>Medioppia</taxon>
    </lineage>
</organism>
<feature type="compositionally biased region" description="Basic and acidic residues" evidence="1">
    <location>
        <begin position="64"/>
        <end position="87"/>
    </location>
</feature>
<sequence>MQSSDEELISIDKMEEFVSKLSATIASTLSGNTVAEEHSNVRDKTINSTDHPIEWSSVGTQTRDINEDTSDKTMDDTIDDKPLKSDTNESPIETTDPTNELAVDDSNHKTFDPNAHSENKSLSTSGDQLAVIGSAIQPPIDQITRDSSPDTSDTNDNKGEDMTDSTNQGS</sequence>
<dbReference type="Proteomes" id="UP000759131">
    <property type="component" value="Unassembled WGS sequence"/>
</dbReference>
<dbReference type="EMBL" id="OC898444">
    <property type="protein sequence ID" value="CAD7648564.1"/>
    <property type="molecule type" value="Genomic_DNA"/>
</dbReference>
<evidence type="ECO:0000256" key="1">
    <source>
        <dbReference type="SAM" id="MobiDB-lite"/>
    </source>
</evidence>
<name>A0A7R9QKV2_9ACAR</name>
<accession>A0A7R9QKV2</accession>
<feature type="non-terminal residue" evidence="2">
    <location>
        <position position="170"/>
    </location>
</feature>
<protein>
    <submittedName>
        <fullName evidence="2">Uncharacterized protein</fullName>
    </submittedName>
</protein>
<reference evidence="2" key="1">
    <citation type="submission" date="2020-11" db="EMBL/GenBank/DDBJ databases">
        <authorList>
            <person name="Tran Van P."/>
        </authorList>
    </citation>
    <scope>NUCLEOTIDE SEQUENCE</scope>
</reference>
<feature type="region of interest" description="Disordered" evidence="1">
    <location>
        <begin position="29"/>
        <end position="170"/>
    </location>
</feature>
<proteinExistence type="predicted"/>
<gene>
    <name evidence="2" type="ORF">OSB1V03_LOCUS21990</name>
</gene>
<keyword evidence="3" id="KW-1185">Reference proteome</keyword>
<feature type="compositionally biased region" description="Polar residues" evidence="1">
    <location>
        <begin position="88"/>
        <end position="98"/>
    </location>
</feature>
<evidence type="ECO:0000313" key="2">
    <source>
        <dbReference type="EMBL" id="CAD7648564.1"/>
    </source>
</evidence>